<protein>
    <submittedName>
        <fullName evidence="1">Uncharacterized protein</fullName>
    </submittedName>
</protein>
<gene>
    <name evidence="1" type="ORF">PS880_00812</name>
</gene>
<name>A0A5E7HFM6_PSEFL</name>
<sequence length="198" mass="24045">MLYCRYCNLLHAMLYCRYCNLLHAMLYCRYCNLLHAMLYCRYCNLLHAMLYCRYCNLLHAMLYCRYCNLLHAMLYCRYCNLLHAMLYCRYCNLHATLYDTYCNLQTVLYDTRHEQLNGRSNNLKPENKQPKNFQYITPKGIDNSVYTKGRWRLESNALPYRPFRGEVLLTCHHPKLINRQTIVQIKQTNECMHCTYFR</sequence>
<evidence type="ECO:0000313" key="1">
    <source>
        <dbReference type="EMBL" id="VVO61227.1"/>
    </source>
</evidence>
<reference evidence="1 2" key="1">
    <citation type="submission" date="2019-09" db="EMBL/GenBank/DDBJ databases">
        <authorList>
            <person name="Chandra G."/>
            <person name="Truman W A."/>
        </authorList>
    </citation>
    <scope>NUCLEOTIDE SEQUENCE [LARGE SCALE GENOMIC DNA]</scope>
    <source>
        <strain evidence="1">PS880</strain>
    </source>
</reference>
<dbReference type="AlphaFoldDB" id="A0A5E7HFM6"/>
<dbReference type="EMBL" id="CABVIH010000003">
    <property type="protein sequence ID" value="VVO61227.1"/>
    <property type="molecule type" value="Genomic_DNA"/>
</dbReference>
<dbReference type="Proteomes" id="UP000375525">
    <property type="component" value="Unassembled WGS sequence"/>
</dbReference>
<accession>A0A5E7HFM6</accession>
<organism evidence="1 2">
    <name type="scientific">Pseudomonas fluorescens</name>
    <dbReference type="NCBI Taxonomy" id="294"/>
    <lineage>
        <taxon>Bacteria</taxon>
        <taxon>Pseudomonadati</taxon>
        <taxon>Pseudomonadota</taxon>
        <taxon>Gammaproteobacteria</taxon>
        <taxon>Pseudomonadales</taxon>
        <taxon>Pseudomonadaceae</taxon>
        <taxon>Pseudomonas</taxon>
    </lineage>
</organism>
<proteinExistence type="predicted"/>
<evidence type="ECO:0000313" key="2">
    <source>
        <dbReference type="Proteomes" id="UP000375525"/>
    </source>
</evidence>